<organism evidence="2 3">
    <name type="scientific">Candidatus Collierbacteria bacterium CG1_02_44_10</name>
    <dbReference type="NCBI Taxonomy" id="1805087"/>
    <lineage>
        <taxon>Bacteria</taxon>
        <taxon>Candidatus Collieribacteriota</taxon>
    </lineage>
</organism>
<protein>
    <submittedName>
        <fullName evidence="2">Uncharacterized protein</fullName>
    </submittedName>
</protein>
<keyword evidence="1" id="KW-0472">Membrane</keyword>
<gene>
    <name evidence="2" type="ORF">AUJ42_02335</name>
</gene>
<reference evidence="2 3" key="1">
    <citation type="journal article" date="2016" name="Environ. Microbiol.">
        <title>Genomic resolution of a cold subsurface aquifer community provides metabolic insights for novel microbes adapted to high CO concentrations.</title>
        <authorList>
            <person name="Probst A.J."/>
            <person name="Castelle C.J."/>
            <person name="Singh A."/>
            <person name="Brown C.T."/>
            <person name="Anantharaman K."/>
            <person name="Sharon I."/>
            <person name="Hug L.A."/>
            <person name="Burstein D."/>
            <person name="Emerson J.B."/>
            <person name="Thomas B.C."/>
            <person name="Banfield J.F."/>
        </authorList>
    </citation>
    <scope>NUCLEOTIDE SEQUENCE [LARGE SCALE GENOMIC DNA]</scope>
    <source>
        <strain evidence="2">CG1_02_44_10</strain>
    </source>
</reference>
<feature type="transmembrane region" description="Helical" evidence="1">
    <location>
        <begin position="37"/>
        <end position="65"/>
    </location>
</feature>
<feature type="transmembrane region" description="Helical" evidence="1">
    <location>
        <begin position="6"/>
        <end position="25"/>
    </location>
</feature>
<keyword evidence="1" id="KW-0812">Transmembrane</keyword>
<accession>A0A1J4RX60</accession>
<dbReference type="AlphaFoldDB" id="A0A1J4RX60"/>
<proteinExistence type="predicted"/>
<name>A0A1J4RX60_9BACT</name>
<sequence>MMNIAVGIVGFFAVITVIWTMTSWFGLIRWMRLASAVLCAATGIGLFATISSLFVIVVLVLAGVITLSQAAWGLAVGLILFDVTYVVTLNRK</sequence>
<evidence type="ECO:0000313" key="3">
    <source>
        <dbReference type="Proteomes" id="UP000182345"/>
    </source>
</evidence>
<evidence type="ECO:0000256" key="1">
    <source>
        <dbReference type="SAM" id="Phobius"/>
    </source>
</evidence>
<dbReference type="Proteomes" id="UP000182345">
    <property type="component" value="Unassembled WGS sequence"/>
</dbReference>
<evidence type="ECO:0000313" key="2">
    <source>
        <dbReference type="EMBL" id="OIN90988.1"/>
    </source>
</evidence>
<dbReference type="EMBL" id="MNUK01000055">
    <property type="protein sequence ID" value="OIN90988.1"/>
    <property type="molecule type" value="Genomic_DNA"/>
</dbReference>
<comment type="caution">
    <text evidence="2">The sequence shown here is derived from an EMBL/GenBank/DDBJ whole genome shotgun (WGS) entry which is preliminary data.</text>
</comment>
<feature type="transmembrane region" description="Helical" evidence="1">
    <location>
        <begin position="71"/>
        <end position="89"/>
    </location>
</feature>
<keyword evidence="1" id="KW-1133">Transmembrane helix</keyword>